<evidence type="ECO:0000313" key="8">
    <source>
        <dbReference type="Proteomes" id="UP000291562"/>
    </source>
</evidence>
<evidence type="ECO:0000256" key="5">
    <source>
        <dbReference type="SAM" id="MobiDB-lite"/>
    </source>
</evidence>
<dbReference type="SUPFAM" id="SSF48498">
    <property type="entry name" value="Tetracyclin repressor-like, C-terminal domain"/>
    <property type="match status" value="1"/>
</dbReference>
<keyword evidence="1" id="KW-0805">Transcription regulation</keyword>
<keyword evidence="8" id="KW-1185">Reference proteome</keyword>
<dbReference type="SUPFAM" id="SSF46689">
    <property type="entry name" value="Homeodomain-like"/>
    <property type="match status" value="1"/>
</dbReference>
<dbReference type="InterPro" id="IPR001647">
    <property type="entry name" value="HTH_TetR"/>
</dbReference>
<keyword evidence="3" id="KW-0804">Transcription</keyword>
<keyword evidence="2 4" id="KW-0238">DNA-binding</keyword>
<dbReference type="GO" id="GO:0003700">
    <property type="term" value="F:DNA-binding transcription factor activity"/>
    <property type="evidence" value="ECO:0007669"/>
    <property type="project" value="TreeGrafter"/>
</dbReference>
<evidence type="ECO:0000313" key="7">
    <source>
        <dbReference type="EMBL" id="QBB70796.1"/>
    </source>
</evidence>
<dbReference type="RefSeq" id="WP_129833174.1">
    <property type="nucleotide sequence ID" value="NZ_CP035704.1"/>
</dbReference>
<dbReference type="Pfam" id="PF00440">
    <property type="entry name" value="TetR_N"/>
    <property type="match status" value="1"/>
</dbReference>
<dbReference type="InterPro" id="IPR050109">
    <property type="entry name" value="HTH-type_TetR-like_transc_reg"/>
</dbReference>
<dbReference type="Gene3D" id="1.10.357.10">
    <property type="entry name" value="Tetracycline Repressor, domain 2"/>
    <property type="match status" value="1"/>
</dbReference>
<reference evidence="7 8" key="1">
    <citation type="submission" date="2019-01" db="EMBL/GenBank/DDBJ databases">
        <title>Pseudolysobacter antarctica gen. nov., sp. nov., isolated from Fildes Peninsula, Antarctica.</title>
        <authorList>
            <person name="Wei Z."/>
            <person name="Peng F."/>
        </authorList>
    </citation>
    <scope>NUCLEOTIDE SEQUENCE [LARGE SCALE GENOMIC DNA]</scope>
    <source>
        <strain evidence="7 8">AQ6-296</strain>
    </source>
</reference>
<dbReference type="PANTHER" id="PTHR30055:SF148">
    <property type="entry name" value="TETR-FAMILY TRANSCRIPTIONAL REGULATOR"/>
    <property type="match status" value="1"/>
</dbReference>
<name>A0A411HJT8_9GAMM</name>
<feature type="compositionally biased region" description="Polar residues" evidence="5">
    <location>
        <begin position="7"/>
        <end position="17"/>
    </location>
</feature>
<evidence type="ECO:0000256" key="2">
    <source>
        <dbReference type="ARBA" id="ARBA00023125"/>
    </source>
</evidence>
<sequence>MKKSSSVKHQSTPTSIAANARGRPRNVEARNAILTAARSMLEEGGIAAVTMEGIALRAGVGKPTIYRTWPNALAVAMAAMVEVPVQVSARRKTPSGVADLRRQLADIIAVFATRMGRNVAMVLAASNADTELSKVFRNHFILARRNEGRSFVERAIAQHEIRVDIDIEVVLDLIYAPVFYRLLVGHAALDSRFTDSVLAHVLAGIGTNPANIKRRITTP</sequence>
<dbReference type="Pfam" id="PF16859">
    <property type="entry name" value="TetR_C_11"/>
    <property type="match status" value="1"/>
</dbReference>
<dbReference type="AlphaFoldDB" id="A0A411HJT8"/>
<evidence type="ECO:0000256" key="3">
    <source>
        <dbReference type="ARBA" id="ARBA00023163"/>
    </source>
</evidence>
<accession>A0A411HJT8</accession>
<dbReference type="KEGG" id="xbc:ELE36_10755"/>
<feature type="domain" description="HTH tetR-type" evidence="6">
    <location>
        <begin position="27"/>
        <end position="87"/>
    </location>
</feature>
<dbReference type="EMBL" id="CP035704">
    <property type="protein sequence ID" value="QBB70796.1"/>
    <property type="molecule type" value="Genomic_DNA"/>
</dbReference>
<dbReference type="InterPro" id="IPR009057">
    <property type="entry name" value="Homeodomain-like_sf"/>
</dbReference>
<evidence type="ECO:0000256" key="4">
    <source>
        <dbReference type="PROSITE-ProRule" id="PRU00335"/>
    </source>
</evidence>
<organism evidence="7 8">
    <name type="scientific">Pseudolysobacter antarcticus</name>
    <dbReference type="NCBI Taxonomy" id="2511995"/>
    <lineage>
        <taxon>Bacteria</taxon>
        <taxon>Pseudomonadati</taxon>
        <taxon>Pseudomonadota</taxon>
        <taxon>Gammaproteobacteria</taxon>
        <taxon>Lysobacterales</taxon>
        <taxon>Rhodanobacteraceae</taxon>
        <taxon>Pseudolysobacter</taxon>
    </lineage>
</organism>
<feature type="region of interest" description="Disordered" evidence="5">
    <location>
        <begin position="1"/>
        <end position="22"/>
    </location>
</feature>
<evidence type="ECO:0000259" key="6">
    <source>
        <dbReference type="PROSITE" id="PS50977"/>
    </source>
</evidence>
<dbReference type="PANTHER" id="PTHR30055">
    <property type="entry name" value="HTH-TYPE TRANSCRIPTIONAL REGULATOR RUTR"/>
    <property type="match status" value="1"/>
</dbReference>
<dbReference type="InterPro" id="IPR011075">
    <property type="entry name" value="TetR_C"/>
</dbReference>
<evidence type="ECO:0000256" key="1">
    <source>
        <dbReference type="ARBA" id="ARBA00023015"/>
    </source>
</evidence>
<dbReference type="Gene3D" id="1.10.10.60">
    <property type="entry name" value="Homeodomain-like"/>
    <property type="match status" value="1"/>
</dbReference>
<feature type="DNA-binding region" description="H-T-H motif" evidence="4">
    <location>
        <begin position="50"/>
        <end position="69"/>
    </location>
</feature>
<dbReference type="PROSITE" id="PS50977">
    <property type="entry name" value="HTH_TETR_2"/>
    <property type="match status" value="1"/>
</dbReference>
<dbReference type="OrthoDB" id="63332at2"/>
<dbReference type="Proteomes" id="UP000291562">
    <property type="component" value="Chromosome"/>
</dbReference>
<dbReference type="GO" id="GO:0000976">
    <property type="term" value="F:transcription cis-regulatory region binding"/>
    <property type="evidence" value="ECO:0007669"/>
    <property type="project" value="TreeGrafter"/>
</dbReference>
<gene>
    <name evidence="7" type="ORF">ELE36_10755</name>
</gene>
<protein>
    <submittedName>
        <fullName evidence="7">TetR/AcrR family transcriptional regulator</fullName>
    </submittedName>
</protein>
<dbReference type="InterPro" id="IPR036271">
    <property type="entry name" value="Tet_transcr_reg_TetR-rel_C_sf"/>
</dbReference>
<proteinExistence type="predicted"/>